<feature type="compositionally biased region" description="Basic and acidic residues" evidence="15">
    <location>
        <begin position="632"/>
        <end position="660"/>
    </location>
</feature>
<accession>A0A7R8CJP6</accession>
<feature type="domain" description="AN1-type" evidence="16">
    <location>
        <begin position="791"/>
        <end position="840"/>
    </location>
</feature>
<dbReference type="PANTHER" id="PTHR43788:SF8">
    <property type="entry name" value="DNA-BINDING PROTEIN SMUBP-2"/>
    <property type="match status" value="1"/>
</dbReference>
<evidence type="ECO:0000256" key="11">
    <source>
        <dbReference type="ARBA" id="ARBA00022833"/>
    </source>
</evidence>
<dbReference type="InterPro" id="IPR000058">
    <property type="entry name" value="Znf_AN1"/>
</dbReference>
<dbReference type="CDD" id="cd18808">
    <property type="entry name" value="SF1_C_Upf1"/>
    <property type="match status" value="1"/>
</dbReference>
<keyword evidence="12" id="KW-0067">ATP-binding</keyword>
<dbReference type="Pfam" id="PF13086">
    <property type="entry name" value="AAA_11"/>
    <property type="match status" value="1"/>
</dbReference>
<dbReference type="Proteomes" id="UP000675881">
    <property type="component" value="Chromosome 14"/>
</dbReference>
<keyword evidence="9 17" id="KW-0378">Hydrolase</keyword>
<evidence type="ECO:0000256" key="9">
    <source>
        <dbReference type="ARBA" id="ARBA00022801"/>
    </source>
</evidence>
<dbReference type="InterPro" id="IPR050534">
    <property type="entry name" value="Coronavir_polyprotein_1ab"/>
</dbReference>
<dbReference type="SUPFAM" id="SSF118310">
    <property type="entry name" value="AN1-like Zinc finger"/>
    <property type="match status" value="1"/>
</dbReference>
<dbReference type="GO" id="GO:0005634">
    <property type="term" value="C:nucleus"/>
    <property type="evidence" value="ECO:0007669"/>
    <property type="project" value="UniProtKB-SubCell"/>
</dbReference>
<proteinExistence type="inferred from homology"/>
<dbReference type="GO" id="GO:0043139">
    <property type="term" value="F:5'-3' DNA helicase activity"/>
    <property type="evidence" value="ECO:0007669"/>
    <property type="project" value="TreeGrafter"/>
</dbReference>
<gene>
    <name evidence="17" type="ORF">LSAA_5691</name>
</gene>
<dbReference type="InterPro" id="IPR027417">
    <property type="entry name" value="P-loop_NTPase"/>
</dbReference>
<dbReference type="Gene3D" id="2.40.30.270">
    <property type="match status" value="1"/>
</dbReference>
<evidence type="ECO:0000256" key="5">
    <source>
        <dbReference type="ARBA" id="ARBA00022490"/>
    </source>
</evidence>
<evidence type="ECO:0000256" key="13">
    <source>
        <dbReference type="ARBA" id="ARBA00023242"/>
    </source>
</evidence>
<dbReference type="Pfam" id="PF21138">
    <property type="entry name" value="SMUBP-2_HCS1_1B"/>
    <property type="match status" value="1"/>
</dbReference>
<dbReference type="GO" id="GO:0008270">
    <property type="term" value="F:zinc ion binding"/>
    <property type="evidence" value="ECO:0007669"/>
    <property type="project" value="UniProtKB-KW"/>
</dbReference>
<evidence type="ECO:0000256" key="1">
    <source>
        <dbReference type="ARBA" id="ARBA00004123"/>
    </source>
</evidence>
<dbReference type="SUPFAM" id="SSF52540">
    <property type="entry name" value="P-loop containing nucleoside triphosphate hydrolases"/>
    <property type="match status" value="1"/>
</dbReference>
<dbReference type="AlphaFoldDB" id="A0A7R8CJP6"/>
<dbReference type="GO" id="GO:0005737">
    <property type="term" value="C:cytoplasm"/>
    <property type="evidence" value="ECO:0007669"/>
    <property type="project" value="UniProtKB-SubCell"/>
</dbReference>
<feature type="region of interest" description="Disordered" evidence="15">
    <location>
        <begin position="745"/>
        <end position="778"/>
    </location>
</feature>
<comment type="similarity">
    <text evidence="3">Belongs to the DNA2/NAM7 helicase family.</text>
</comment>
<keyword evidence="13" id="KW-0539">Nucleus</keyword>
<feature type="compositionally biased region" description="Basic and acidic residues" evidence="15">
    <location>
        <begin position="877"/>
        <end position="891"/>
    </location>
</feature>
<dbReference type="InterPro" id="IPR041679">
    <property type="entry name" value="DNA2/NAM7-like_C"/>
</dbReference>
<dbReference type="GO" id="GO:0005524">
    <property type="term" value="F:ATP binding"/>
    <property type="evidence" value="ECO:0007669"/>
    <property type="project" value="UniProtKB-KW"/>
</dbReference>
<dbReference type="Gene3D" id="4.10.1110.10">
    <property type="entry name" value="AN1-like Zinc finger"/>
    <property type="match status" value="1"/>
</dbReference>
<dbReference type="GO" id="GO:0016787">
    <property type="term" value="F:hydrolase activity"/>
    <property type="evidence" value="ECO:0007669"/>
    <property type="project" value="UniProtKB-KW"/>
</dbReference>
<keyword evidence="18" id="KW-1185">Reference proteome</keyword>
<keyword evidence="7" id="KW-0547">Nucleotide-binding</keyword>
<evidence type="ECO:0000313" key="18">
    <source>
        <dbReference type="Proteomes" id="UP000675881"/>
    </source>
</evidence>
<comment type="subcellular location">
    <subcellularLocation>
        <location evidence="2">Cytoplasm</location>
    </subcellularLocation>
    <subcellularLocation>
        <location evidence="1">Nucleus</location>
    </subcellularLocation>
</comment>
<feature type="region of interest" description="Disordered" evidence="15">
    <location>
        <begin position="846"/>
        <end position="891"/>
    </location>
</feature>
<sequence>MLSLEEFVERQEICLKTEREEEIRAGSNFEHGNFKALEKRGSALVNLIFEGSRTGLYGRRILSFGSKRVPPLLPSHSMSNGDIVKLISKSKSGEESPSGVVTFANTTTISVSLDEESNFDIEDEKETVTMVKVANDVTYKRLQGALAHMSPPNASHSPKILNSKGELDYFNQSLNPCQRSAVEFALLQKEIGIIHGPPGTGKTTTVVEIVSQAVKSGCKVLCVAPSNVAVDNLLERLVKNKLKCVRIGHPARISADLQKYSLDALIDSSDQTQIVRDVRKDIDLALKNARKNRNEIKELRRECREREGKAIKEIFFSSSSHINDTRFLGLCLWSFKMVIDECSQALELSCWISLPQAPKAILSGDHCQLPPTVMSQEAISKGFANTLMERLVKSHPVAVRVLEIQYRMNNSIMNWSSKEFYESKLKAGSDEVGKRVLIDLPGIENNEETSVPIILIDTAGCDMHEFVADGDEENGSKGNEGEASLVVSHVRKLIDAGMNPSDIAVITPYNLQVELIRSQFSGDKRPEVRSVDGFQGQEKEASPPRLNVAVTRAKRHLAVVCDSETLSKGDPFLKRFVEYLGEHGEIRSAMEYSVQDLVRPAEKIPKITSASISSKKSSNTSKEKKSKVKSSKKQDFHDSTSKKKEPLSYKSLEEGSSEDPRCNEYRNIVKEFLKSKSDAEFPSLSHESIGEGKDRKIVIKYKKQIVEEIVNPPNKGRNTVGDVKTSDKKSKKGNIFEALPDEATCRKSKAEEAQKSSDKKHSLLPSNPKPSVKKNKLPEGDDFDELCNAFAKMDAICNALNCKTKVATLGMNCPFCRKRFCLSHGMAEIHGCGDEARKSARKQIVREGKIYPGSGKPDRSMDKVKRSQLSKKLNKTINEKSEDRKNEEKRE</sequence>
<evidence type="ECO:0000256" key="12">
    <source>
        <dbReference type="ARBA" id="ARBA00022840"/>
    </source>
</evidence>
<evidence type="ECO:0000256" key="3">
    <source>
        <dbReference type="ARBA" id="ARBA00007913"/>
    </source>
</evidence>
<keyword evidence="5" id="KW-0963">Cytoplasm</keyword>
<dbReference type="InterPro" id="IPR048761">
    <property type="entry name" value="SMUBP-2_HCS1_1B"/>
</dbReference>
<feature type="compositionally biased region" description="Basic and acidic residues" evidence="15">
    <location>
        <begin position="745"/>
        <end position="761"/>
    </location>
</feature>
<keyword evidence="11" id="KW-0862">Zinc</keyword>
<dbReference type="OrthoDB" id="6513042at2759"/>
<dbReference type="InterPro" id="IPR041677">
    <property type="entry name" value="DNA2/NAM7_AAA_11"/>
</dbReference>
<keyword evidence="10" id="KW-0347">Helicase</keyword>
<keyword evidence="8" id="KW-0863">Zinc-finger</keyword>
<dbReference type="Gene3D" id="3.40.50.300">
    <property type="entry name" value="P-loop containing nucleotide triphosphate hydrolases"/>
    <property type="match status" value="2"/>
</dbReference>
<dbReference type="InterPro" id="IPR047187">
    <property type="entry name" value="SF1_C_Upf1"/>
</dbReference>
<name>A0A7R8CJP6_LEPSM</name>
<protein>
    <recommendedName>
        <fullName evidence="4">DNA helicase</fullName>
        <ecNumber evidence="4">3.6.4.12</ecNumber>
    </recommendedName>
</protein>
<evidence type="ECO:0000256" key="14">
    <source>
        <dbReference type="SAM" id="Coils"/>
    </source>
</evidence>
<evidence type="ECO:0000256" key="6">
    <source>
        <dbReference type="ARBA" id="ARBA00022723"/>
    </source>
</evidence>
<feature type="coiled-coil region" evidence="14">
    <location>
        <begin position="279"/>
        <end position="309"/>
    </location>
</feature>
<feature type="region of interest" description="Disordered" evidence="15">
    <location>
        <begin position="609"/>
        <end position="660"/>
    </location>
</feature>
<dbReference type="CDD" id="cd18044">
    <property type="entry name" value="DEXXQc_SMUBP2"/>
    <property type="match status" value="1"/>
</dbReference>
<dbReference type="InterPro" id="IPR035896">
    <property type="entry name" value="AN1-like_Znf"/>
</dbReference>
<evidence type="ECO:0000256" key="7">
    <source>
        <dbReference type="ARBA" id="ARBA00022741"/>
    </source>
</evidence>
<dbReference type="Pfam" id="PF01428">
    <property type="entry name" value="zf-AN1"/>
    <property type="match status" value="1"/>
</dbReference>
<keyword evidence="6" id="KW-0479">Metal-binding</keyword>
<evidence type="ECO:0000256" key="15">
    <source>
        <dbReference type="SAM" id="MobiDB-lite"/>
    </source>
</evidence>
<reference evidence="17" key="1">
    <citation type="submission" date="2021-02" db="EMBL/GenBank/DDBJ databases">
        <authorList>
            <person name="Bekaert M."/>
        </authorList>
    </citation>
    <scope>NUCLEOTIDE SEQUENCE</scope>
    <source>
        <strain evidence="17">IoA-00</strain>
    </source>
</reference>
<feature type="region of interest" description="Disordered" evidence="15">
    <location>
        <begin position="710"/>
        <end position="733"/>
    </location>
</feature>
<dbReference type="PROSITE" id="PS51039">
    <property type="entry name" value="ZF_AN1"/>
    <property type="match status" value="1"/>
</dbReference>
<evidence type="ECO:0000256" key="4">
    <source>
        <dbReference type="ARBA" id="ARBA00012551"/>
    </source>
</evidence>
<evidence type="ECO:0000256" key="8">
    <source>
        <dbReference type="ARBA" id="ARBA00022771"/>
    </source>
</evidence>
<feature type="compositionally biased region" description="Low complexity" evidence="15">
    <location>
        <begin position="609"/>
        <end position="620"/>
    </location>
</feature>
<feature type="compositionally biased region" description="Basic and acidic residues" evidence="15">
    <location>
        <begin position="856"/>
        <end position="865"/>
    </location>
</feature>
<dbReference type="GO" id="GO:0003723">
    <property type="term" value="F:RNA binding"/>
    <property type="evidence" value="ECO:0007669"/>
    <property type="project" value="InterPro"/>
</dbReference>
<evidence type="ECO:0000313" key="17">
    <source>
        <dbReference type="EMBL" id="CAF2838272.1"/>
    </source>
</evidence>
<organism evidence="17 18">
    <name type="scientific">Lepeophtheirus salmonis</name>
    <name type="common">Salmon louse</name>
    <name type="synonym">Caligus salmonis</name>
    <dbReference type="NCBI Taxonomy" id="72036"/>
    <lineage>
        <taxon>Eukaryota</taxon>
        <taxon>Metazoa</taxon>
        <taxon>Ecdysozoa</taxon>
        <taxon>Arthropoda</taxon>
        <taxon>Crustacea</taxon>
        <taxon>Multicrustacea</taxon>
        <taxon>Hexanauplia</taxon>
        <taxon>Copepoda</taxon>
        <taxon>Siphonostomatoida</taxon>
        <taxon>Caligidae</taxon>
        <taxon>Lepeophtheirus</taxon>
    </lineage>
</organism>
<evidence type="ECO:0000259" key="16">
    <source>
        <dbReference type="PROSITE" id="PS51039"/>
    </source>
</evidence>
<evidence type="ECO:0000256" key="2">
    <source>
        <dbReference type="ARBA" id="ARBA00004496"/>
    </source>
</evidence>
<dbReference type="SMART" id="SM00154">
    <property type="entry name" value="ZnF_AN1"/>
    <property type="match status" value="1"/>
</dbReference>
<dbReference type="PANTHER" id="PTHR43788">
    <property type="entry name" value="DNA2/NAM7 HELICASE FAMILY MEMBER"/>
    <property type="match status" value="1"/>
</dbReference>
<evidence type="ECO:0000256" key="10">
    <source>
        <dbReference type="ARBA" id="ARBA00022806"/>
    </source>
</evidence>
<keyword evidence="14" id="KW-0175">Coiled coil</keyword>
<dbReference type="EMBL" id="HG994593">
    <property type="protein sequence ID" value="CAF2838272.1"/>
    <property type="molecule type" value="Genomic_DNA"/>
</dbReference>
<dbReference type="EC" id="3.6.4.12" evidence="4"/>
<dbReference type="Pfam" id="PF13087">
    <property type="entry name" value="AAA_12"/>
    <property type="match status" value="1"/>
</dbReference>